<proteinExistence type="predicted"/>
<dbReference type="SUPFAM" id="SSF109854">
    <property type="entry name" value="DinB/YfiT-like putative metalloenzymes"/>
    <property type="match status" value="1"/>
</dbReference>
<dbReference type="NCBIfam" id="TIGR03086">
    <property type="entry name" value="TIGR03086 family metal-binding protein"/>
    <property type="match status" value="1"/>
</dbReference>
<sequence length="195" mass="20329">MTAPTQLDPRPIYFAATAWVTELLHNVDAGQLGDPTPCTEFDVATLGSHLVATVGRAAVVGEGGDFSSMPVLAEGHDADAYAAAVERAAAAWADDSRLSAMVTVPWGEVPGAGALWGYINETLVHGWDLAVATGQPAEADPALVTPVLAAVKNFLPAHIRSSDEVPFGEVVTPRDDAGLTEQLANWSGRAPFTRA</sequence>
<dbReference type="Pfam" id="PF11716">
    <property type="entry name" value="MDMPI_N"/>
    <property type="match status" value="1"/>
</dbReference>
<dbReference type="Proteomes" id="UP000550729">
    <property type="component" value="Unassembled WGS sequence"/>
</dbReference>
<comment type="caution">
    <text evidence="2">The sequence shown here is derived from an EMBL/GenBank/DDBJ whole genome shotgun (WGS) entry which is preliminary data.</text>
</comment>
<keyword evidence="3" id="KW-1185">Reference proteome</keyword>
<dbReference type="EMBL" id="JABBNB010000005">
    <property type="protein sequence ID" value="NMO00932.1"/>
    <property type="molecule type" value="Genomic_DNA"/>
</dbReference>
<dbReference type="NCBIfam" id="TIGR03083">
    <property type="entry name" value="maleylpyruvate isomerase family mycothiol-dependent enzyme"/>
    <property type="match status" value="1"/>
</dbReference>
<accession>A0A848KRP5</accession>
<dbReference type="InterPro" id="IPR024344">
    <property type="entry name" value="MDMPI_metal-binding"/>
</dbReference>
<name>A0A848KRP5_9ACTN</name>
<dbReference type="InterPro" id="IPR034660">
    <property type="entry name" value="DinB/YfiT-like"/>
</dbReference>
<dbReference type="AlphaFoldDB" id="A0A848KRP5"/>
<evidence type="ECO:0000313" key="3">
    <source>
        <dbReference type="Proteomes" id="UP000550729"/>
    </source>
</evidence>
<evidence type="ECO:0000259" key="1">
    <source>
        <dbReference type="Pfam" id="PF11716"/>
    </source>
</evidence>
<gene>
    <name evidence="2" type="ORF">HH308_06855</name>
</gene>
<dbReference type="InterPro" id="IPR017520">
    <property type="entry name" value="CHP03086"/>
</dbReference>
<dbReference type="GO" id="GO:0046872">
    <property type="term" value="F:metal ion binding"/>
    <property type="evidence" value="ECO:0007669"/>
    <property type="project" value="InterPro"/>
</dbReference>
<evidence type="ECO:0000313" key="2">
    <source>
        <dbReference type="EMBL" id="NMO00932.1"/>
    </source>
</evidence>
<organism evidence="2 3">
    <name type="scientific">Gordonia asplenii</name>
    <dbReference type="NCBI Taxonomy" id="2725283"/>
    <lineage>
        <taxon>Bacteria</taxon>
        <taxon>Bacillati</taxon>
        <taxon>Actinomycetota</taxon>
        <taxon>Actinomycetes</taxon>
        <taxon>Mycobacteriales</taxon>
        <taxon>Gordoniaceae</taxon>
        <taxon>Gordonia</taxon>
    </lineage>
</organism>
<dbReference type="Gene3D" id="1.20.120.450">
    <property type="entry name" value="dinb family like domain"/>
    <property type="match status" value="1"/>
</dbReference>
<reference evidence="2 3" key="1">
    <citation type="submission" date="2020-04" db="EMBL/GenBank/DDBJ databases">
        <title>Gordonia sp. nov. TBRC 11910.</title>
        <authorList>
            <person name="Suriyachadkun C."/>
        </authorList>
    </citation>
    <scope>NUCLEOTIDE SEQUENCE [LARGE SCALE GENOMIC DNA]</scope>
    <source>
        <strain evidence="2 3">TBRC 11910</strain>
    </source>
</reference>
<protein>
    <submittedName>
        <fullName evidence="2">TIGR03086 family protein</fullName>
    </submittedName>
</protein>
<dbReference type="RefSeq" id="WP_170193430.1">
    <property type="nucleotide sequence ID" value="NZ_JABBNB010000005.1"/>
</dbReference>
<dbReference type="InterPro" id="IPR017517">
    <property type="entry name" value="Maleyloyr_isom"/>
</dbReference>
<feature type="domain" description="Mycothiol-dependent maleylpyruvate isomerase metal-binding" evidence="1">
    <location>
        <begin position="15"/>
        <end position="130"/>
    </location>
</feature>